<keyword evidence="11 13" id="KW-0472">Membrane</keyword>
<dbReference type="GO" id="GO:0140358">
    <property type="term" value="F:P-type transmembrane transporter activity"/>
    <property type="evidence" value="ECO:0007669"/>
    <property type="project" value="InterPro"/>
</dbReference>
<dbReference type="EMBL" id="GG662798">
    <property type="protein sequence ID" value="EAR89096.2"/>
    <property type="molecule type" value="Genomic_DNA"/>
</dbReference>
<dbReference type="Gene3D" id="3.40.1110.10">
    <property type="entry name" value="Calcium-transporting ATPase, cytoplasmic domain N"/>
    <property type="match status" value="1"/>
</dbReference>
<keyword evidence="16" id="KW-1185">Reference proteome</keyword>
<dbReference type="SFLD" id="SFLDS00003">
    <property type="entry name" value="Haloacid_Dehalogenase"/>
    <property type="match status" value="1"/>
</dbReference>
<evidence type="ECO:0000256" key="8">
    <source>
        <dbReference type="ARBA" id="ARBA00022842"/>
    </source>
</evidence>
<evidence type="ECO:0000313" key="16">
    <source>
        <dbReference type="Proteomes" id="UP000009168"/>
    </source>
</evidence>
<gene>
    <name evidence="15" type="ORF">TTHERM_00575480</name>
</gene>
<feature type="transmembrane region" description="Helical" evidence="13">
    <location>
        <begin position="221"/>
        <end position="240"/>
    </location>
</feature>
<dbReference type="SUPFAM" id="SSF56784">
    <property type="entry name" value="HAD-like"/>
    <property type="match status" value="1"/>
</dbReference>
<name>Q22V52_TETTS</name>
<evidence type="ECO:0000256" key="1">
    <source>
        <dbReference type="ARBA" id="ARBA00004141"/>
    </source>
</evidence>
<accession>Q22V52</accession>
<dbReference type="Gene3D" id="2.70.150.10">
    <property type="entry name" value="Calcium-transporting ATPase, cytoplasmic transduction domain A"/>
    <property type="match status" value="1"/>
</dbReference>
<keyword evidence="4 13" id="KW-0812">Transmembrane</keyword>
<dbReference type="HOGENOM" id="CLU_001828_0_0_1"/>
<evidence type="ECO:0000313" key="15">
    <source>
        <dbReference type="EMBL" id="EAR89096.2"/>
    </source>
</evidence>
<dbReference type="PROSITE" id="PS00154">
    <property type="entry name" value="ATPASE_E1_E2"/>
    <property type="match status" value="1"/>
</dbReference>
<dbReference type="GeneID" id="7824170"/>
<reference evidence="16" key="1">
    <citation type="journal article" date="2006" name="PLoS Biol.">
        <title>Macronuclear genome sequence of the ciliate Tetrahymena thermophila, a model eukaryote.</title>
        <authorList>
            <person name="Eisen J.A."/>
            <person name="Coyne R.S."/>
            <person name="Wu M."/>
            <person name="Wu D."/>
            <person name="Thiagarajan M."/>
            <person name="Wortman J.R."/>
            <person name="Badger J.H."/>
            <person name="Ren Q."/>
            <person name="Amedeo P."/>
            <person name="Jones K.M."/>
            <person name="Tallon L.J."/>
            <person name="Delcher A.L."/>
            <person name="Salzberg S.L."/>
            <person name="Silva J.C."/>
            <person name="Haas B.J."/>
            <person name="Majoros W.H."/>
            <person name="Farzad M."/>
            <person name="Carlton J.M."/>
            <person name="Smith R.K. Jr."/>
            <person name="Garg J."/>
            <person name="Pearlman R.E."/>
            <person name="Karrer K.M."/>
            <person name="Sun L."/>
            <person name="Manning G."/>
            <person name="Elde N.C."/>
            <person name="Turkewitz A.P."/>
            <person name="Asai D.J."/>
            <person name="Wilkes D.E."/>
            <person name="Wang Y."/>
            <person name="Cai H."/>
            <person name="Collins K."/>
            <person name="Stewart B.A."/>
            <person name="Lee S.R."/>
            <person name="Wilamowska K."/>
            <person name="Weinberg Z."/>
            <person name="Ruzzo W.L."/>
            <person name="Wloga D."/>
            <person name="Gaertig J."/>
            <person name="Frankel J."/>
            <person name="Tsao C.-C."/>
            <person name="Gorovsky M.A."/>
            <person name="Keeling P.J."/>
            <person name="Waller R.F."/>
            <person name="Patron N.J."/>
            <person name="Cherry J.M."/>
            <person name="Stover N.A."/>
            <person name="Krieger C.J."/>
            <person name="del Toro C."/>
            <person name="Ryder H.F."/>
            <person name="Williamson S.C."/>
            <person name="Barbeau R.A."/>
            <person name="Hamilton E.P."/>
            <person name="Orias E."/>
        </authorList>
    </citation>
    <scope>NUCLEOTIDE SEQUENCE [LARGE SCALE GENOMIC DNA]</scope>
    <source>
        <strain evidence="16">SB210</strain>
    </source>
</reference>
<evidence type="ECO:0000256" key="7">
    <source>
        <dbReference type="ARBA" id="ARBA00022840"/>
    </source>
</evidence>
<dbReference type="Gene3D" id="1.20.1110.10">
    <property type="entry name" value="Calcium-transporting ATPase, transmembrane domain"/>
    <property type="match status" value="1"/>
</dbReference>
<keyword evidence="10 13" id="KW-1133">Transmembrane helix</keyword>
<dbReference type="PRINTS" id="PR00121">
    <property type="entry name" value="NAKATPASE"/>
</dbReference>
<evidence type="ECO:0000256" key="2">
    <source>
        <dbReference type="ARBA" id="ARBA00006000"/>
    </source>
</evidence>
<keyword evidence="7" id="KW-0067">ATP-binding</keyword>
<dbReference type="SUPFAM" id="SSF81660">
    <property type="entry name" value="Metal cation-transporting ATPase, ATP-binding domain N"/>
    <property type="match status" value="1"/>
</dbReference>
<dbReference type="InterPro" id="IPR036412">
    <property type="entry name" value="HAD-like_sf"/>
</dbReference>
<dbReference type="GO" id="GO:0005524">
    <property type="term" value="F:ATP binding"/>
    <property type="evidence" value="ECO:0007669"/>
    <property type="project" value="UniProtKB-KW"/>
</dbReference>
<dbReference type="GO" id="GO:0019829">
    <property type="term" value="F:ATPase-coupled monoatomic cation transmembrane transporter activity"/>
    <property type="evidence" value="ECO:0007669"/>
    <property type="project" value="TreeGrafter"/>
</dbReference>
<keyword evidence="8" id="KW-0460">Magnesium</keyword>
<evidence type="ECO:0000256" key="3">
    <source>
        <dbReference type="ARBA" id="ARBA00022553"/>
    </source>
</evidence>
<comment type="subcellular location">
    <subcellularLocation>
        <location evidence="1">Membrane</location>
        <topology evidence="1">Multi-pass membrane protein</topology>
    </subcellularLocation>
</comment>
<dbReference type="GO" id="GO:0016887">
    <property type="term" value="F:ATP hydrolysis activity"/>
    <property type="evidence" value="ECO:0007669"/>
    <property type="project" value="InterPro"/>
</dbReference>
<dbReference type="InterPro" id="IPR023298">
    <property type="entry name" value="ATPase_P-typ_TM_dom_sf"/>
</dbReference>
<evidence type="ECO:0000256" key="11">
    <source>
        <dbReference type="ARBA" id="ARBA00023136"/>
    </source>
</evidence>
<dbReference type="PRINTS" id="PR00119">
    <property type="entry name" value="CATATPASE"/>
</dbReference>
<dbReference type="Pfam" id="PF13246">
    <property type="entry name" value="Cation_ATPase"/>
    <property type="match status" value="1"/>
</dbReference>
<dbReference type="SUPFAM" id="SSF81653">
    <property type="entry name" value="Calcium ATPase, transduction domain A"/>
    <property type="match status" value="1"/>
</dbReference>
<evidence type="ECO:0000256" key="5">
    <source>
        <dbReference type="ARBA" id="ARBA00022723"/>
    </source>
</evidence>
<evidence type="ECO:0000256" key="13">
    <source>
        <dbReference type="SAM" id="Phobius"/>
    </source>
</evidence>
<dbReference type="NCBIfam" id="TIGR01494">
    <property type="entry name" value="ATPase_P-type"/>
    <property type="match status" value="2"/>
</dbReference>
<dbReference type="InterPro" id="IPR023214">
    <property type="entry name" value="HAD_sf"/>
</dbReference>
<comment type="catalytic activity">
    <reaction evidence="12">
        <text>ATP + H2O = ADP + phosphate + H(+)</text>
        <dbReference type="Rhea" id="RHEA:13065"/>
        <dbReference type="ChEBI" id="CHEBI:15377"/>
        <dbReference type="ChEBI" id="CHEBI:15378"/>
        <dbReference type="ChEBI" id="CHEBI:30616"/>
        <dbReference type="ChEBI" id="CHEBI:43474"/>
        <dbReference type="ChEBI" id="CHEBI:456216"/>
    </reaction>
</comment>
<keyword evidence="9" id="KW-1278">Translocase</keyword>
<dbReference type="InterPro" id="IPR008250">
    <property type="entry name" value="ATPase_P-typ_transduc_dom_A_sf"/>
</dbReference>
<sequence length="941" mass="108162">MIQTKDKQEDEKFSNLNYRSRESTCQIDSNQVCIQNSDVEGDLKVIKIEAYQLSKFKVFISIAITLLSCLTFGILLKNSIKVRLRCIFNKSSVNKATHFLITNQDGYQQIVNRIKTKDKNKILFINRHMKYQYFDDFNKKSFYPVYYHQLEKQSLRDIKSIHAEGLNDHKVEAHLEKYGNCEIHIPLPSLIEYLFDNLTSVFFIFQYISMILWTLEGYLQFAILMISVSVFITLINYYLLKASLNKLKKFAKIDLNVQVIRNGVQQTIDCIDLLPGDLFLFQNNMLMPCDSLLLSGDALVNESSLTGESIPIPKISILQNQQQDDLFNMETMKNHILYEGTKVIQIKGNQVYGIVLRTGYTSFRGQIFRSMLYPKHISFKFYTNATYFLLLMIVMGVTTYFVELYFIIKIELPTLLIVYRFFDTVTWMIPAPLPIFFSICQTISLIRLGIKKVLATDPAKIVVAGDVSIMCFDKTGTLTKDQMELYGYCDYTCKKIKESLIVESKQEELLHKFFGSCHGVYLVNGVNLGDELDIRMLEFSQFEILPDESTEFKFRVQRKIDNCILNICKVWEFESSLQRMTVIMHDEQAQKFYGIVKGSPEKMFEMCNKDSVDEKNYNKILNELTNKGLRVIAVGYKEIQSKDALREEVEKDIQFAGLFVLKNKLKVDTADVIQQLQNGNILCKIISGDNLLTTVQCAKEARILSNESSNVLIFNSMSDCYVQNSQEKIDPLNILSSQECKKYQIGLTGKFLEEIQTHLQNGKSIIEQQILKNLLIQTSVFSRCKPKQKAEIIYMLQSVLNEKIGMIGDGANDCSAIKQSDMGISFTKTDASYSSPFSYSETSLDCVIKILAEGRCTLSNMIECYKFNLALNWVKFMSASILILELSFLSDIQVIFTNYFEYIPLLAFISLSKPIQILAPYRTISNMMAQLDQLLSTYANF</sequence>
<feature type="transmembrane region" description="Helical" evidence="13">
    <location>
        <begin position="385"/>
        <end position="408"/>
    </location>
</feature>
<dbReference type="AlphaFoldDB" id="Q22V52"/>
<dbReference type="InterPro" id="IPR001757">
    <property type="entry name" value="P_typ_ATPase"/>
</dbReference>
<proteinExistence type="inferred from homology"/>
<evidence type="ECO:0000256" key="9">
    <source>
        <dbReference type="ARBA" id="ARBA00022967"/>
    </source>
</evidence>
<dbReference type="PANTHER" id="PTHR45630">
    <property type="entry name" value="CATION-TRANSPORTING ATPASE-RELATED"/>
    <property type="match status" value="1"/>
</dbReference>
<dbReference type="OrthoDB" id="10256233at2759"/>
<keyword evidence="6" id="KW-0547">Nucleotide-binding</keyword>
<dbReference type="InterPro" id="IPR006544">
    <property type="entry name" value="P-type_TPase_V"/>
</dbReference>
<dbReference type="SFLD" id="SFLDG00002">
    <property type="entry name" value="C1.7:_P-type_atpase_like"/>
    <property type="match status" value="1"/>
</dbReference>
<dbReference type="InterPro" id="IPR044492">
    <property type="entry name" value="P_typ_ATPase_HD_dom"/>
</dbReference>
<feature type="transmembrane region" description="Helical" evidence="13">
    <location>
        <begin position="193"/>
        <end position="215"/>
    </location>
</feature>
<evidence type="ECO:0000256" key="4">
    <source>
        <dbReference type="ARBA" id="ARBA00022692"/>
    </source>
</evidence>
<feature type="transmembrane region" description="Helical" evidence="13">
    <location>
        <begin position="58"/>
        <end position="76"/>
    </location>
</feature>
<dbReference type="SUPFAM" id="SSF81665">
    <property type="entry name" value="Calcium ATPase, transmembrane domain M"/>
    <property type="match status" value="1"/>
</dbReference>
<organism evidence="15 16">
    <name type="scientific">Tetrahymena thermophila (strain SB210)</name>
    <dbReference type="NCBI Taxonomy" id="312017"/>
    <lineage>
        <taxon>Eukaryota</taxon>
        <taxon>Sar</taxon>
        <taxon>Alveolata</taxon>
        <taxon>Ciliophora</taxon>
        <taxon>Intramacronucleata</taxon>
        <taxon>Oligohymenophorea</taxon>
        <taxon>Hymenostomatida</taxon>
        <taxon>Tetrahymenina</taxon>
        <taxon>Tetrahymenidae</taxon>
        <taxon>Tetrahymena</taxon>
    </lineage>
</organism>
<evidence type="ECO:0000256" key="6">
    <source>
        <dbReference type="ARBA" id="ARBA00022741"/>
    </source>
</evidence>
<evidence type="ECO:0000256" key="12">
    <source>
        <dbReference type="ARBA" id="ARBA00049360"/>
    </source>
</evidence>
<dbReference type="InterPro" id="IPR023299">
    <property type="entry name" value="ATPase_P-typ_cyto_dom_N"/>
</dbReference>
<dbReference type="PANTHER" id="PTHR45630:SF8">
    <property type="entry name" value="CATION-TRANSPORTING ATPASE"/>
    <property type="match status" value="1"/>
</dbReference>
<dbReference type="Gene3D" id="3.40.50.1000">
    <property type="entry name" value="HAD superfamily/HAD-like"/>
    <property type="match status" value="1"/>
</dbReference>
<dbReference type="KEGG" id="tet:TTHERM_00575480"/>
<dbReference type="RefSeq" id="XP_001009341.2">
    <property type="nucleotide sequence ID" value="XM_001009341.2"/>
</dbReference>
<evidence type="ECO:0000256" key="10">
    <source>
        <dbReference type="ARBA" id="ARBA00022989"/>
    </source>
</evidence>
<dbReference type="Pfam" id="PF00122">
    <property type="entry name" value="E1-E2_ATPase"/>
    <property type="match status" value="1"/>
</dbReference>
<dbReference type="InterPro" id="IPR018303">
    <property type="entry name" value="ATPase_P-typ_P_site"/>
</dbReference>
<dbReference type="Proteomes" id="UP000009168">
    <property type="component" value="Unassembled WGS sequence"/>
</dbReference>
<feature type="domain" description="P-type ATPase A" evidence="14">
    <location>
        <begin position="256"/>
        <end position="371"/>
    </location>
</feature>
<keyword evidence="5" id="KW-0479">Metal-binding</keyword>
<dbReference type="NCBIfam" id="TIGR01657">
    <property type="entry name" value="P-ATPase-V"/>
    <property type="match status" value="1"/>
</dbReference>
<dbReference type="TCDB" id="3.A.3.10.16">
    <property type="family name" value="the p-type atpase (p-atpase) superfamily"/>
</dbReference>
<keyword evidence="3" id="KW-0597">Phosphoprotein</keyword>
<dbReference type="STRING" id="312017.Q22V52"/>
<dbReference type="GO" id="GO:0046872">
    <property type="term" value="F:metal ion binding"/>
    <property type="evidence" value="ECO:0007669"/>
    <property type="project" value="UniProtKB-KW"/>
</dbReference>
<dbReference type="eggNOG" id="KOG0208">
    <property type="taxonomic scope" value="Eukaryota"/>
</dbReference>
<protein>
    <submittedName>
        <fullName evidence="15">E1-E2 ATPase family protein</fullName>
    </submittedName>
</protein>
<evidence type="ECO:0000259" key="14">
    <source>
        <dbReference type="Pfam" id="PF00122"/>
    </source>
</evidence>
<dbReference type="GO" id="GO:0016020">
    <property type="term" value="C:membrane"/>
    <property type="evidence" value="ECO:0007669"/>
    <property type="project" value="UniProtKB-SubCell"/>
</dbReference>
<comment type="similarity">
    <text evidence="2">Belongs to the cation transport ATPase (P-type) (TC 3.A.3) family. Type V subfamily.</text>
</comment>
<dbReference type="InParanoid" id="Q22V52"/>
<dbReference type="SFLD" id="SFLDF00027">
    <property type="entry name" value="p-type_atpase"/>
    <property type="match status" value="1"/>
</dbReference>
<dbReference type="InterPro" id="IPR059000">
    <property type="entry name" value="ATPase_P-type_domA"/>
</dbReference>